<dbReference type="Gene3D" id="3.40.50.1110">
    <property type="entry name" value="SGNH hydrolase"/>
    <property type="match status" value="1"/>
</dbReference>
<dbReference type="Proteomes" id="UP000317716">
    <property type="component" value="Unassembled WGS sequence"/>
</dbReference>
<dbReference type="SUPFAM" id="SSF52266">
    <property type="entry name" value="SGNH hydrolase"/>
    <property type="match status" value="1"/>
</dbReference>
<dbReference type="InterPro" id="IPR036514">
    <property type="entry name" value="SGNH_hydro_sf"/>
</dbReference>
<dbReference type="Pfam" id="PF00657">
    <property type="entry name" value="Lipase_GDSL"/>
    <property type="match status" value="1"/>
</dbReference>
<proteinExistence type="predicted"/>
<gene>
    <name evidence="1" type="ORF">E6K72_01280</name>
</gene>
<dbReference type="GO" id="GO:0016788">
    <property type="term" value="F:hydrolase activity, acting on ester bonds"/>
    <property type="evidence" value="ECO:0007669"/>
    <property type="project" value="InterPro"/>
</dbReference>
<comment type="caution">
    <text evidence="1">The sequence shown here is derived from an EMBL/GenBank/DDBJ whole genome shotgun (WGS) entry which is preliminary data.</text>
</comment>
<sequence length="443" mass="45685">MNRCLRLGLAAGLGAWLAGCSTIDPISGPAVQSGSANFGVYVAMGTSLGSGYSNGGLVERHQRHSYPYLFAQQVGAISFTIPSISDSGLGPLLVLRSYSPVLITRASTPGLPTNFLQPTSYHNMSIPGALLVDVLDSTAAPGGYSRGLFPVIQRGRGLILQQAIGLGPTFVSFEYGANEVLYPASQLGSGTAVYSPAVFASLYTAAMNGLALGAPNAKLALINVPDVTSIPFFTTFPPFTRSLTTGQPIPLIGADANLMPGDLVLLTAADSLAIGTGIPLGGYNYVNPSAPGNGRALPEALILRASEVASLQATVTAYNGVIDTVATRRNAALVDLNRLLREVATNGITYGSTVYTDDFVTGGIFGLDGVHPTDLGYAVMANAMIDAVNAKFGASIRHVDLGAVAARGRYASRPAKEELAAPRVLGLGAVLRDLYGEPGAAVP</sequence>
<organism evidence="1 2">
    <name type="scientific">Eiseniibacteriota bacterium</name>
    <dbReference type="NCBI Taxonomy" id="2212470"/>
    <lineage>
        <taxon>Bacteria</taxon>
        <taxon>Candidatus Eiseniibacteriota</taxon>
    </lineage>
</organism>
<dbReference type="PROSITE" id="PS51257">
    <property type="entry name" value="PROKAR_LIPOPROTEIN"/>
    <property type="match status" value="1"/>
</dbReference>
<dbReference type="AlphaFoldDB" id="A0A538T8A8"/>
<dbReference type="EMBL" id="VBOS01000035">
    <property type="protein sequence ID" value="TMQ59858.1"/>
    <property type="molecule type" value="Genomic_DNA"/>
</dbReference>
<dbReference type="InterPro" id="IPR001087">
    <property type="entry name" value="GDSL"/>
</dbReference>
<evidence type="ECO:0000313" key="1">
    <source>
        <dbReference type="EMBL" id="TMQ59858.1"/>
    </source>
</evidence>
<name>A0A538T8A8_UNCEI</name>
<protein>
    <recommendedName>
        <fullName evidence="3">SGNH/GDSL hydrolase family protein</fullName>
    </recommendedName>
</protein>
<reference evidence="1 2" key="1">
    <citation type="journal article" date="2019" name="Nat. Microbiol.">
        <title>Mediterranean grassland soil C-N compound turnover is dependent on rainfall and depth, and is mediated by genomically divergent microorganisms.</title>
        <authorList>
            <person name="Diamond S."/>
            <person name="Andeer P.F."/>
            <person name="Li Z."/>
            <person name="Crits-Christoph A."/>
            <person name="Burstein D."/>
            <person name="Anantharaman K."/>
            <person name="Lane K.R."/>
            <person name="Thomas B.C."/>
            <person name="Pan C."/>
            <person name="Northen T.R."/>
            <person name="Banfield J.F."/>
        </authorList>
    </citation>
    <scope>NUCLEOTIDE SEQUENCE [LARGE SCALE GENOMIC DNA]</scope>
    <source>
        <strain evidence="1">WS_2</strain>
    </source>
</reference>
<evidence type="ECO:0000313" key="2">
    <source>
        <dbReference type="Proteomes" id="UP000317716"/>
    </source>
</evidence>
<evidence type="ECO:0008006" key="3">
    <source>
        <dbReference type="Google" id="ProtNLM"/>
    </source>
</evidence>
<accession>A0A538T8A8</accession>